<sequence length="58" mass="6529">MDLTDLISVRSPLPHRFLILLNDPLLDNFSSMKGIHVHRSSMLQNRPGLLETICTSAL</sequence>
<keyword evidence="1" id="KW-1185">Reference proteome</keyword>
<evidence type="ECO:0000313" key="1">
    <source>
        <dbReference type="Proteomes" id="UP000095283"/>
    </source>
</evidence>
<organism evidence="1 2">
    <name type="scientific">Heterorhabditis bacteriophora</name>
    <name type="common">Entomopathogenic nematode worm</name>
    <dbReference type="NCBI Taxonomy" id="37862"/>
    <lineage>
        <taxon>Eukaryota</taxon>
        <taxon>Metazoa</taxon>
        <taxon>Ecdysozoa</taxon>
        <taxon>Nematoda</taxon>
        <taxon>Chromadorea</taxon>
        <taxon>Rhabditida</taxon>
        <taxon>Rhabditina</taxon>
        <taxon>Rhabditomorpha</taxon>
        <taxon>Strongyloidea</taxon>
        <taxon>Heterorhabditidae</taxon>
        <taxon>Heterorhabditis</taxon>
    </lineage>
</organism>
<dbReference type="WBParaSite" id="Hba_11893">
    <property type="protein sequence ID" value="Hba_11893"/>
    <property type="gene ID" value="Hba_11893"/>
</dbReference>
<evidence type="ECO:0000313" key="2">
    <source>
        <dbReference type="WBParaSite" id="Hba_11893"/>
    </source>
</evidence>
<reference evidence="2" key="1">
    <citation type="submission" date="2016-11" db="UniProtKB">
        <authorList>
            <consortium name="WormBaseParasite"/>
        </authorList>
    </citation>
    <scope>IDENTIFICATION</scope>
</reference>
<dbReference type="Proteomes" id="UP000095283">
    <property type="component" value="Unplaced"/>
</dbReference>
<name>A0A1I7X344_HETBA</name>
<accession>A0A1I7X344</accession>
<protein>
    <submittedName>
        <fullName evidence="2">Uncharacterized protein</fullName>
    </submittedName>
</protein>
<proteinExistence type="predicted"/>
<dbReference type="AlphaFoldDB" id="A0A1I7X344"/>